<dbReference type="InterPro" id="IPR036236">
    <property type="entry name" value="Znf_C2H2_sf"/>
</dbReference>
<feature type="domain" description="C2H2-type" evidence="2">
    <location>
        <begin position="750"/>
        <end position="776"/>
    </location>
</feature>
<dbReference type="Gene3D" id="3.30.160.60">
    <property type="entry name" value="Classic Zinc Finger"/>
    <property type="match status" value="1"/>
</dbReference>
<feature type="compositionally biased region" description="Low complexity" evidence="1">
    <location>
        <begin position="213"/>
        <end position="225"/>
    </location>
</feature>
<dbReference type="VEuPathDB" id="FungiDB:F4678DRAFT_475599"/>
<feature type="region of interest" description="Disordered" evidence="1">
    <location>
        <begin position="896"/>
        <end position="916"/>
    </location>
</feature>
<keyword evidence="4" id="KW-1185">Reference proteome</keyword>
<evidence type="ECO:0000313" key="3">
    <source>
        <dbReference type="EMBL" id="KAJ3579338.1"/>
    </source>
</evidence>
<dbReference type="SMART" id="SM00355">
    <property type="entry name" value="ZnF_C2H2"/>
    <property type="match status" value="6"/>
</dbReference>
<feature type="domain" description="C2H2-type" evidence="2">
    <location>
        <begin position="1030"/>
        <end position="1050"/>
    </location>
</feature>
<comment type="caution">
    <text evidence="3">The sequence shown here is derived from an EMBL/GenBank/DDBJ whole genome shotgun (WGS) entry which is preliminary data.</text>
</comment>
<dbReference type="EMBL" id="JANPWZ010000106">
    <property type="protein sequence ID" value="KAJ3579338.1"/>
    <property type="molecule type" value="Genomic_DNA"/>
</dbReference>
<feature type="region of interest" description="Disordered" evidence="1">
    <location>
        <begin position="1"/>
        <end position="28"/>
    </location>
</feature>
<evidence type="ECO:0000259" key="2">
    <source>
        <dbReference type="SMART" id="SM00355"/>
    </source>
</evidence>
<dbReference type="SUPFAM" id="SSF57667">
    <property type="entry name" value="beta-beta-alpha zinc fingers"/>
    <property type="match status" value="1"/>
</dbReference>
<feature type="region of interest" description="Disordered" evidence="1">
    <location>
        <begin position="175"/>
        <end position="253"/>
    </location>
</feature>
<feature type="domain" description="C2H2-type" evidence="2">
    <location>
        <begin position="916"/>
        <end position="937"/>
    </location>
</feature>
<evidence type="ECO:0000313" key="4">
    <source>
        <dbReference type="Proteomes" id="UP001148614"/>
    </source>
</evidence>
<protein>
    <recommendedName>
        <fullName evidence="2">C2H2-type domain-containing protein</fullName>
    </recommendedName>
</protein>
<feature type="region of interest" description="Disordered" evidence="1">
    <location>
        <begin position="1009"/>
        <end position="1029"/>
    </location>
</feature>
<feature type="domain" description="C2H2-type" evidence="2">
    <location>
        <begin position="975"/>
        <end position="1005"/>
    </location>
</feature>
<dbReference type="PANTHER" id="PTHR42031">
    <property type="entry name" value="KEY LIME PATHOGENICITY PROTEIN"/>
    <property type="match status" value="1"/>
</dbReference>
<organism evidence="3 4">
    <name type="scientific">Xylaria arbuscula</name>
    <dbReference type="NCBI Taxonomy" id="114810"/>
    <lineage>
        <taxon>Eukaryota</taxon>
        <taxon>Fungi</taxon>
        <taxon>Dikarya</taxon>
        <taxon>Ascomycota</taxon>
        <taxon>Pezizomycotina</taxon>
        <taxon>Sordariomycetes</taxon>
        <taxon>Xylariomycetidae</taxon>
        <taxon>Xylariales</taxon>
        <taxon>Xylariaceae</taxon>
        <taxon>Xylaria</taxon>
    </lineage>
</organism>
<reference evidence="3" key="1">
    <citation type="submission" date="2022-07" db="EMBL/GenBank/DDBJ databases">
        <title>Genome Sequence of Xylaria arbuscula.</title>
        <authorList>
            <person name="Buettner E."/>
        </authorList>
    </citation>
    <scope>NUCLEOTIDE SEQUENCE</scope>
    <source>
        <strain evidence="3">VT107</strain>
    </source>
</reference>
<accession>A0A9W8TQD2</accession>
<feature type="domain" description="C2H2-type" evidence="2">
    <location>
        <begin position="143"/>
        <end position="170"/>
    </location>
</feature>
<dbReference type="AlphaFoldDB" id="A0A9W8TQD2"/>
<dbReference type="InterPro" id="IPR013087">
    <property type="entry name" value="Znf_C2H2_type"/>
</dbReference>
<dbReference type="PANTHER" id="PTHR42031:SF1">
    <property type="entry name" value="KEY LIME PATHOGENICITY PROTEIN"/>
    <property type="match status" value="1"/>
</dbReference>
<feature type="domain" description="C2H2-type" evidence="2">
    <location>
        <begin position="943"/>
        <end position="970"/>
    </location>
</feature>
<sequence>MATDPFEPRQDRRGSILDTRETSVAAPGFDPSLDPTIRRLFEQQAEIQAELAALLPARRMPNGRPELAMLRHKLRALETYMRSQSHDLYDARFLDVLGLTAHGEAPPGYTSWLDQNISHYDPVFRGWRTRGSVPLISRRQVSFKCWHDECIHQIYGFSTAEDRDEHIKWHANPLKRSQRQSTSGIMPPAFSLSTQPREFSADRPKQGSPTPLPRLLLASSSLPGSATMNQPGDRRGSLPGYPPTHEFPPHHRNSLQVEPEVDPMLPPLKRSRVGHSRLESIGELRLPRETGPCLRCKVQAKPCDLRDDCAFCLEAIRSADDETWAVLGCHRGPLANLADYMLPEALSPRQTHTPITSPMARRRNMNDYLERTYVVNQNMVDLVKYHLDFNDGFWWTEDLATLPMPNPTLAAYSKEPKDYPPPVLKVLAASWNAEGVPFQFWELFRLTSFMSESRESEAVQYPVLYRAKLLLREILFYDLQQPEPSIRTEVNVSNAQLLPDDMNIDSRNRLIYNCMAQFLQSFESITMRRALSEPRSWLAIFISLCIFSIVRTILADLISTPSRNIAARGQNGLPINEGATPMHSVYKALVHVFAWSTPMLLDTPMLEMDENDRTLFAAARSAIRKEDWLAWGIRSTKDFLLGLGSGYLVDNIGFNGFVRQRTPIYRKVSYTQPAVVGEAGEARRSISVLQAIDPWANRSDPEGIPTAFGMQQERRHTVAETPALARAMVRGLSSPTKLRTSYQRPPSRRVYCSKCNEMPDGFRGEHELRRHTDSKHAAQVKRHWFPYRNAKHASPKRNMVLITMLQLTCGARISTPTGAARRVAIGPPCPILKDWMREVRQSIDINENNTSSEGEDEHEVRMMEEYTLPRQPSFLEAPRLAPAPPQGPILAPSMPPSLESTVHSSPSISKAEDNRNRCPHPDCGRVFKDLAAHMLTHQEERPEKCPIETCEYHTKGFARKYDKNRHALTHYKGTMVCPFCPGPGTSYEKAFNRADVFKRHLTAVHNVEQTPPNSRKMIISGSSSRNGGDAKCSICQTRFSTAQEFYEHLDDCVLNVIVPTTPKASRDQTSTPQKGEQDPKNARTNMGEGDEKSESLVSGGGREMRRSAEASSTAGSAEVPRETTEKMDLDSDRGD</sequence>
<dbReference type="Proteomes" id="UP001148614">
    <property type="component" value="Unassembled WGS sequence"/>
</dbReference>
<feature type="compositionally biased region" description="Basic and acidic residues" evidence="1">
    <location>
        <begin position="1119"/>
        <end position="1135"/>
    </location>
</feature>
<gene>
    <name evidence="3" type="ORF">NPX13_g1231</name>
</gene>
<name>A0A9W8TQD2_9PEZI</name>
<feature type="compositionally biased region" description="Basic and acidic residues" evidence="1">
    <location>
        <begin position="1"/>
        <end position="21"/>
    </location>
</feature>
<evidence type="ECO:0000256" key="1">
    <source>
        <dbReference type="SAM" id="MobiDB-lite"/>
    </source>
</evidence>
<feature type="compositionally biased region" description="Low complexity" evidence="1">
    <location>
        <begin position="1109"/>
        <end position="1118"/>
    </location>
</feature>
<proteinExistence type="predicted"/>
<feature type="region of interest" description="Disordered" evidence="1">
    <location>
        <begin position="1063"/>
        <end position="1135"/>
    </location>
</feature>
<feature type="compositionally biased region" description="Polar residues" evidence="1">
    <location>
        <begin position="898"/>
        <end position="908"/>
    </location>
</feature>